<reference evidence="2" key="1">
    <citation type="journal article" date="2020" name="Fungal Divers.">
        <title>Resolving the Mortierellaceae phylogeny through synthesis of multi-gene phylogenetics and phylogenomics.</title>
        <authorList>
            <person name="Vandepol N."/>
            <person name="Liber J."/>
            <person name="Desiro A."/>
            <person name="Na H."/>
            <person name="Kennedy M."/>
            <person name="Barry K."/>
            <person name="Grigoriev I.V."/>
            <person name="Miller A.N."/>
            <person name="O'Donnell K."/>
            <person name="Stajich J.E."/>
            <person name="Bonito G."/>
        </authorList>
    </citation>
    <scope>NUCLEOTIDE SEQUENCE</scope>
    <source>
        <strain evidence="2">MES-2147</strain>
    </source>
</reference>
<dbReference type="EMBL" id="JAAAHW010010666">
    <property type="protein sequence ID" value="KAF9923763.1"/>
    <property type="molecule type" value="Genomic_DNA"/>
</dbReference>
<feature type="non-terminal residue" evidence="2">
    <location>
        <position position="1"/>
    </location>
</feature>
<dbReference type="OrthoDB" id="2444617at2759"/>
<protein>
    <submittedName>
        <fullName evidence="2">Uncharacterized protein</fullName>
    </submittedName>
</protein>
<gene>
    <name evidence="2" type="ORF">BGZ65_008687</name>
</gene>
<evidence type="ECO:0000313" key="3">
    <source>
        <dbReference type="Proteomes" id="UP000749646"/>
    </source>
</evidence>
<keyword evidence="3" id="KW-1185">Reference proteome</keyword>
<evidence type="ECO:0000256" key="1">
    <source>
        <dbReference type="SAM" id="Coils"/>
    </source>
</evidence>
<dbReference type="Proteomes" id="UP000749646">
    <property type="component" value="Unassembled WGS sequence"/>
</dbReference>
<accession>A0A9P6IIB0</accession>
<name>A0A9P6IIB0_9FUNG</name>
<proteinExistence type="predicted"/>
<sequence length="442" mass="49814">MEATQSFRFIGKSDTHEITCHRGVDEKNIVLWEDIERVFPGINVMPLRIQHYPDVVLDVVLSTAVTNASVEHPTAMTPICIPNAESVVEGLQVKPPPFTSHDPFPSSHSDVKSGSKIKLTFKDVVPLAQKKSPESEIEQRLISSMAPEIRVRVRASSIYSSIVQAIKDGQEEQSDQLIGHLQELGDSLAVITKLTTENKELTTEIKNLTTKTHQLMIENKDLVTQMAKQQEEMKQMQLQALKQLSLLQNQVQAVMTQTYELHEYPIPRLFVVLPHGDSSWNIKNPFSNNFRLYFLCECGEHTTSTNSRIPHHIHLAKHEGYDITRPTEFFKQYGPYALTILKMLRFSISVVGIAVPALSKLINIDVIDQAHMSLKQLSCATISGMDNVIRCIETSVEEGEAVDGVRDMMKNNEALEGADLRKLDTFLKNKDENKVLGNLYRT</sequence>
<evidence type="ECO:0000313" key="2">
    <source>
        <dbReference type="EMBL" id="KAF9923763.1"/>
    </source>
</evidence>
<keyword evidence="1" id="KW-0175">Coiled coil</keyword>
<organism evidence="2 3">
    <name type="scientific">Modicella reniformis</name>
    <dbReference type="NCBI Taxonomy" id="1440133"/>
    <lineage>
        <taxon>Eukaryota</taxon>
        <taxon>Fungi</taxon>
        <taxon>Fungi incertae sedis</taxon>
        <taxon>Mucoromycota</taxon>
        <taxon>Mortierellomycotina</taxon>
        <taxon>Mortierellomycetes</taxon>
        <taxon>Mortierellales</taxon>
        <taxon>Mortierellaceae</taxon>
        <taxon>Modicella</taxon>
    </lineage>
</organism>
<comment type="caution">
    <text evidence="2">The sequence shown here is derived from an EMBL/GenBank/DDBJ whole genome shotgun (WGS) entry which is preliminary data.</text>
</comment>
<feature type="coiled-coil region" evidence="1">
    <location>
        <begin position="191"/>
        <end position="239"/>
    </location>
</feature>
<dbReference type="AlphaFoldDB" id="A0A9P6IIB0"/>